<gene>
    <name evidence="9" type="ORF">DZC72_15080</name>
</gene>
<evidence type="ECO:0000256" key="3">
    <source>
        <dbReference type="ARBA" id="ARBA00022729"/>
    </source>
</evidence>
<dbReference type="GO" id="GO:0004930">
    <property type="term" value="F:G protein-coupled receptor activity"/>
    <property type="evidence" value="ECO:0007669"/>
    <property type="project" value="InterPro"/>
</dbReference>
<accession>A0A3R8WCZ2</accession>
<proteinExistence type="predicted"/>
<dbReference type="GO" id="GO:0005576">
    <property type="term" value="C:extracellular region"/>
    <property type="evidence" value="ECO:0007669"/>
    <property type="project" value="UniProtKB-SubCell"/>
</dbReference>
<dbReference type="PANTHER" id="PTHR46682">
    <property type="entry name" value="ADHESION G-PROTEIN COUPLED RECEPTOR V1"/>
    <property type="match status" value="1"/>
</dbReference>
<dbReference type="InterPro" id="IPR035914">
    <property type="entry name" value="Sperma_CUB_dom_sf"/>
</dbReference>
<dbReference type="Gene3D" id="2.60.120.290">
    <property type="entry name" value="Spermadhesin, CUB domain"/>
    <property type="match status" value="1"/>
</dbReference>
<comment type="subcellular location">
    <subcellularLocation>
        <location evidence="1">Secreted</location>
    </subcellularLocation>
</comment>
<dbReference type="Pfam" id="PF13229">
    <property type="entry name" value="Beta_helix"/>
    <property type="match status" value="1"/>
</dbReference>
<dbReference type="InterPro" id="IPR012334">
    <property type="entry name" value="Pectin_lyas_fold"/>
</dbReference>
<comment type="caution">
    <text evidence="9">The sequence shown here is derived from an EMBL/GenBank/DDBJ whole genome shotgun (WGS) entry which is preliminary data.</text>
</comment>
<organism evidence="9 10">
    <name type="scientific">Maribacter algicola</name>
    <dbReference type="NCBI Taxonomy" id="2498892"/>
    <lineage>
        <taxon>Bacteria</taxon>
        <taxon>Pseudomonadati</taxon>
        <taxon>Bacteroidota</taxon>
        <taxon>Flavobacteriia</taxon>
        <taxon>Flavobacteriales</taxon>
        <taxon>Flavobacteriaceae</taxon>
        <taxon>Maribacter</taxon>
    </lineage>
</organism>
<dbReference type="SMART" id="SM00710">
    <property type="entry name" value="PbH1"/>
    <property type="match status" value="10"/>
</dbReference>
<evidence type="ECO:0000256" key="2">
    <source>
        <dbReference type="ARBA" id="ARBA00022525"/>
    </source>
</evidence>
<dbReference type="Proteomes" id="UP000286990">
    <property type="component" value="Unassembled WGS sequence"/>
</dbReference>
<protein>
    <submittedName>
        <fullName evidence="9">Sodium:calcium exchanger</fullName>
    </submittedName>
</protein>
<evidence type="ECO:0000313" key="10">
    <source>
        <dbReference type="Proteomes" id="UP000286990"/>
    </source>
</evidence>
<evidence type="ECO:0000256" key="4">
    <source>
        <dbReference type="ARBA" id="ARBA00022737"/>
    </source>
</evidence>
<dbReference type="InterPro" id="IPR039448">
    <property type="entry name" value="Beta_helix"/>
</dbReference>
<evidence type="ECO:0000259" key="8">
    <source>
        <dbReference type="SMART" id="SM00237"/>
    </source>
</evidence>
<dbReference type="InterPro" id="IPR000859">
    <property type="entry name" value="CUB_dom"/>
</dbReference>
<dbReference type="RefSeq" id="WP_125223744.1">
    <property type="nucleotide sequence ID" value="NZ_QUSX01000003.1"/>
</dbReference>
<keyword evidence="6" id="KW-1015">Disulfide bond</keyword>
<dbReference type="SUPFAM" id="SSF141072">
    <property type="entry name" value="CalX-like"/>
    <property type="match status" value="2"/>
</dbReference>
<dbReference type="PANTHER" id="PTHR46682:SF1">
    <property type="entry name" value="ADHESION G-PROTEIN COUPLED RECEPTOR V1"/>
    <property type="match status" value="1"/>
</dbReference>
<dbReference type="InterPro" id="IPR033764">
    <property type="entry name" value="Sdr_B"/>
</dbReference>
<dbReference type="InterPro" id="IPR006626">
    <property type="entry name" value="PbH1"/>
</dbReference>
<evidence type="ECO:0000256" key="6">
    <source>
        <dbReference type="ARBA" id="ARBA00023157"/>
    </source>
</evidence>
<feature type="signal peptide" evidence="7">
    <location>
        <begin position="1"/>
        <end position="21"/>
    </location>
</feature>
<dbReference type="InterPro" id="IPR011050">
    <property type="entry name" value="Pectin_lyase_fold/virulence"/>
</dbReference>
<evidence type="ECO:0000256" key="5">
    <source>
        <dbReference type="ARBA" id="ARBA00022837"/>
    </source>
</evidence>
<dbReference type="SUPFAM" id="SSF117074">
    <property type="entry name" value="Hypothetical protein PA1324"/>
    <property type="match status" value="1"/>
</dbReference>
<dbReference type="InterPro" id="IPR026919">
    <property type="entry name" value="ADGRV1"/>
</dbReference>
<dbReference type="Pfam" id="PF17210">
    <property type="entry name" value="SdrD_B"/>
    <property type="match status" value="1"/>
</dbReference>
<keyword evidence="2" id="KW-0964">Secreted</keyword>
<feature type="domain" description="Calx-beta" evidence="8">
    <location>
        <begin position="172"/>
        <end position="268"/>
    </location>
</feature>
<dbReference type="Gene3D" id="2.160.20.10">
    <property type="entry name" value="Single-stranded right-handed beta-helix, Pectin lyase-like"/>
    <property type="match status" value="1"/>
</dbReference>
<sequence>MKFFRLFIILVLTLACQITIGQDTYRDNFNSVSYSNNDGNQNFSTNWIEIGDTDLGPSSQYIQISSNRLEFYYIWGENIIRSADLSGASSATLSFDWQAISLGGSRQLAVQISNNGGGSYTTIGTISGNNNSGSFNQDITAYISANTTVRFLKSNSNWRNDDYAFIDNFQISTTTLAPRPIMEVDDITVDEDAGTLTFTVTHTGNDASGPFNVTYQTSNVTASAGSDYNSNSGTLNFNGNSGRTRTVTITITDDTLVENAETFTLNIISVSDPDVDITDVGIGTINDDDSITMTNGTTVNECGKVFLDPGGLSDYGNNQNMVYTICPDVADTYISIDFTSFDVRSGDILYIYEGTNTSGTLIGQYDNNNIPSTVNSNHTSGCLTFRFTSNNNTTGAGWEAPISCIPDGPEIIIDDITFDEDIGNAIFTVRSTRAPHGRNIFLFGFVETPFTVDFQTVDGSALAGSDYTATSGTLTFNGEVGNVQTISIPIVNDGIPEISESFSIEFTGANAPDVPVNYSDTGTGTINSQILANDPLTLFQEFDGYYDYSTTGGSLRTMQNGQPGEACLITTSSSNQLISPIPATATIEKAYLYWAHSSGVMDQQVTFEGQTVNAGYIYQTTLTTRNFYGYVSDVTSIVQGVPNPSTNVFDFSDLTIDNSSTYCSSETVLGGWTLMVFYEDKSLPAVNINLYQGFDGFSNAGTSFTLDSFYAIAGSGAKATFLSWEGDATLDGSHPSSTNPEELSITNQANTTFVLSGDGGQPGNNAYNSTIYDNTVGPVFNSSTSYGVDLDTYDISSYISPGDSQVTANVDAGQDFVISAAVVLKVPTNLIAGTVFEDINYPGGQGRDHLTSSGIGIQGSIVELFDSSGNFVQRKTTDVNGNYSFGGMADGDYSIKVVNGTVRSTRGGGNNCSSCYPVQTFRVFGSAGALTDVVNEVGGKAPAANQDVALGVLVGAQSVSDVSVAGNGVAGIDFGFNFNTIVNTNEDGQGSLEQFIINSNNLNEAGLDVEPNVLFDPNAGEDISIFMIPPSGDTLGRSPDANYSGGFFDINISNGNPMTTITDNNTVIDGRTQTAYSGDSNSGNIGSGGINVGVSAITLPNYSLPEVQVHRDNGDVFKSSGSNVTIRNLAIFANNNTGVRIDGGSIDIQNNLLGLNASGINAGNIDIAIENLAGSMLVDSNYIATNTDSGIVISGGSSSIVQNNHITSNGDAACDDNILISGGSGIVIQQNLIENAASLGIDAASSSGDLIILENTITGSGQDGGNCGGGPEDMGIDLAGSNSQISNNVIHSNGGAGIALIGSGNGNLISQNSFYANGTNAPALGIDISSDGVTINDLNDTDGGPNGSLNFPIISGVYGSATSLTVEGWSRPGATLEFFMTDINEGTASAGDNQLGLLRDYGEGQVYISTLVEGSGLDLDSKILPYTDTDGNTDNTNKFKFTFPLPPGVTIGEYITATATIGNSTSEFSPQSEIRANTLITNKRITYRIKKN</sequence>
<name>A0A3R8WCZ2_9FLAO</name>
<dbReference type="InterPro" id="IPR003644">
    <property type="entry name" value="Calx_beta"/>
</dbReference>
<feature type="domain" description="Calx-beta" evidence="8">
    <location>
        <begin position="407"/>
        <end position="507"/>
    </location>
</feature>
<dbReference type="CDD" id="cd00041">
    <property type="entry name" value="CUB"/>
    <property type="match status" value="1"/>
</dbReference>
<dbReference type="PROSITE" id="PS51257">
    <property type="entry name" value="PROKAR_LIPOPROTEIN"/>
    <property type="match status" value="1"/>
</dbReference>
<dbReference type="Pfam" id="PF00431">
    <property type="entry name" value="CUB"/>
    <property type="match status" value="1"/>
</dbReference>
<keyword evidence="5" id="KW-0106">Calcium</keyword>
<keyword evidence="10" id="KW-1185">Reference proteome</keyword>
<dbReference type="InterPro" id="IPR013783">
    <property type="entry name" value="Ig-like_fold"/>
</dbReference>
<dbReference type="EMBL" id="QUSX01000003">
    <property type="protein sequence ID" value="RRQ47699.1"/>
    <property type="molecule type" value="Genomic_DNA"/>
</dbReference>
<reference evidence="10" key="2">
    <citation type="submission" date="2018-12" db="EMBL/GenBank/DDBJ databases">
        <title>Maribacter lutimaris sp. nov., isolated from marine sediment.</title>
        <authorList>
            <person name="Kim K.K."/>
        </authorList>
    </citation>
    <scope>NUCLEOTIDE SEQUENCE [LARGE SCALE GENOMIC DNA]</scope>
    <source>
        <strain evidence="10">PoM-212</strain>
    </source>
</reference>
<dbReference type="Pfam" id="PF03160">
    <property type="entry name" value="Calx-beta"/>
    <property type="match status" value="2"/>
</dbReference>
<dbReference type="SUPFAM" id="SSF49854">
    <property type="entry name" value="Spermadhesin, CUB domain"/>
    <property type="match status" value="1"/>
</dbReference>
<reference evidence="10" key="1">
    <citation type="submission" date="2018-08" db="EMBL/GenBank/DDBJ databases">
        <authorList>
            <person name="Khan S.A."/>
            <person name="J S.E."/>
        </authorList>
    </citation>
    <scope>NUCLEOTIDE SEQUENCE [LARGE SCALE GENOMIC DNA]</scope>
    <source>
        <strain evidence="10">PoM-212</strain>
    </source>
</reference>
<evidence type="ECO:0000256" key="1">
    <source>
        <dbReference type="ARBA" id="ARBA00004613"/>
    </source>
</evidence>
<dbReference type="SUPFAM" id="SSF51126">
    <property type="entry name" value="Pectin lyase-like"/>
    <property type="match status" value="2"/>
</dbReference>
<dbReference type="SMART" id="SM00237">
    <property type="entry name" value="Calx_beta"/>
    <property type="match status" value="2"/>
</dbReference>
<dbReference type="Gene3D" id="2.60.40.2030">
    <property type="match status" value="2"/>
</dbReference>
<evidence type="ECO:0000256" key="7">
    <source>
        <dbReference type="SAM" id="SignalP"/>
    </source>
</evidence>
<keyword evidence="3 7" id="KW-0732">Signal</keyword>
<dbReference type="InterPro" id="IPR038081">
    <property type="entry name" value="CalX-like_sf"/>
</dbReference>
<keyword evidence="4" id="KW-0677">Repeat</keyword>
<feature type="chain" id="PRO_5018552238" evidence="7">
    <location>
        <begin position="22"/>
        <end position="1492"/>
    </location>
</feature>
<evidence type="ECO:0000313" key="9">
    <source>
        <dbReference type="EMBL" id="RRQ47699.1"/>
    </source>
</evidence>
<dbReference type="Gene3D" id="2.60.40.10">
    <property type="entry name" value="Immunoglobulins"/>
    <property type="match status" value="1"/>
</dbReference>
<dbReference type="GO" id="GO:0016020">
    <property type="term" value="C:membrane"/>
    <property type="evidence" value="ECO:0007669"/>
    <property type="project" value="InterPro"/>
</dbReference>
<dbReference type="OrthoDB" id="1140688at2"/>